<organism evidence="3 4">
    <name type="scientific">Ciceribacter selenitireducens ATCC BAA-1503</name>
    <dbReference type="NCBI Taxonomy" id="1336235"/>
    <lineage>
        <taxon>Bacteria</taxon>
        <taxon>Pseudomonadati</taxon>
        <taxon>Pseudomonadota</taxon>
        <taxon>Alphaproteobacteria</taxon>
        <taxon>Hyphomicrobiales</taxon>
        <taxon>Rhizobiaceae</taxon>
        <taxon>Ciceribacter</taxon>
    </lineage>
</organism>
<dbReference type="GO" id="GO:0006749">
    <property type="term" value="P:glutathione metabolic process"/>
    <property type="evidence" value="ECO:0007669"/>
    <property type="project" value="TreeGrafter"/>
</dbReference>
<dbReference type="PANTHER" id="PTHR11365">
    <property type="entry name" value="5-OXOPROLINASE RELATED"/>
    <property type="match status" value="1"/>
</dbReference>
<dbReference type="PANTHER" id="PTHR11365:SF2">
    <property type="entry name" value="5-OXOPROLINASE"/>
    <property type="match status" value="1"/>
</dbReference>
<dbReference type="EMBL" id="UEYP01000009">
    <property type="protein sequence ID" value="SSC68810.1"/>
    <property type="molecule type" value="Genomic_DNA"/>
</dbReference>
<dbReference type="InterPro" id="IPR045079">
    <property type="entry name" value="Oxoprolinase-like"/>
</dbReference>
<dbReference type="Proteomes" id="UP000254764">
    <property type="component" value="Unassembled WGS sequence"/>
</dbReference>
<dbReference type="AlphaFoldDB" id="A0A376AM41"/>
<dbReference type="Pfam" id="PF01968">
    <property type="entry name" value="Hydantoinase_A"/>
    <property type="match status" value="1"/>
</dbReference>
<dbReference type="Pfam" id="PF05378">
    <property type="entry name" value="Hydant_A_N"/>
    <property type="match status" value="1"/>
</dbReference>
<evidence type="ECO:0000313" key="4">
    <source>
        <dbReference type="Proteomes" id="UP000254764"/>
    </source>
</evidence>
<keyword evidence="4" id="KW-1185">Reference proteome</keyword>
<reference evidence="4" key="1">
    <citation type="submission" date="2018-07" db="EMBL/GenBank/DDBJ databases">
        <authorList>
            <person name="Peiro R."/>
            <person name="Begona"/>
            <person name="Cbmso G."/>
            <person name="Lopez M."/>
            <person name="Gonzalez S."/>
        </authorList>
    </citation>
    <scope>NUCLEOTIDE SEQUENCE [LARGE SCALE GENOMIC DNA]</scope>
</reference>
<dbReference type="GO" id="GO:0005829">
    <property type="term" value="C:cytosol"/>
    <property type="evidence" value="ECO:0007669"/>
    <property type="project" value="TreeGrafter"/>
</dbReference>
<dbReference type="SUPFAM" id="SSF53067">
    <property type="entry name" value="Actin-like ATPase domain"/>
    <property type="match status" value="1"/>
</dbReference>
<proteinExistence type="predicted"/>
<dbReference type="RefSeq" id="WP_115671463.1">
    <property type="nucleotide sequence ID" value="NZ_UEYP01000009.1"/>
</dbReference>
<gene>
    <name evidence="3" type="ORF">RHIZ70_4518</name>
</gene>
<dbReference type="InterPro" id="IPR002821">
    <property type="entry name" value="Hydantoinase_A"/>
</dbReference>
<evidence type="ECO:0000313" key="3">
    <source>
        <dbReference type="EMBL" id="SSC68810.1"/>
    </source>
</evidence>
<feature type="domain" description="Hydantoinase/oxoprolinase N-terminal" evidence="2">
    <location>
        <begin position="7"/>
        <end position="170"/>
    </location>
</feature>
<evidence type="ECO:0000259" key="2">
    <source>
        <dbReference type="Pfam" id="PF05378"/>
    </source>
</evidence>
<name>A0A376AM41_9HYPH</name>
<dbReference type="STRING" id="1336235.GCA_000518785_03770"/>
<dbReference type="InterPro" id="IPR043129">
    <property type="entry name" value="ATPase_NBD"/>
</dbReference>
<evidence type="ECO:0008006" key="5">
    <source>
        <dbReference type="Google" id="ProtNLM"/>
    </source>
</evidence>
<dbReference type="InterPro" id="IPR008040">
    <property type="entry name" value="Hydant_A_N"/>
</dbReference>
<accession>A0A376AM41</accession>
<feature type="domain" description="Hydantoinase A/oxoprolinase" evidence="1">
    <location>
        <begin position="189"/>
        <end position="488"/>
    </location>
</feature>
<dbReference type="OrthoDB" id="9814788at2"/>
<protein>
    <recommendedName>
        <fullName evidence="5">Hydantoinase/oxoprolinase N-terminal domain-containing protein</fullName>
    </recommendedName>
</protein>
<sequence>MTLPYLLGIDTGGTYTDAVLYSETQGILAKAKALTTRHDLAIGISEALGKVIETSGVSVEAIGLVSLSTTLATNALVEGQGGRAGLVMIGFGPDDLKRDGLADALGSDPVIYLSGGHDVHGTETPLDLSPLEQALPELSRTVSSFAVAGYFAVRNPAHENRVRDFIRDHCCLPVTCSHELSSKLGGPRRALTTLLNARLVSMIDRLVGACEDFLTRRGIDAPLMVVRGDGALISATEARLRPIETILSGPAASLVGARHLTGLADAVVSDIGGTTTDVAILEGGRPRLDADGAVVGGYRTMVEAVAMRTYGLGGDSEVRIDDRSMNARIDLGPRRLVPLSLAATLHGRPVIDILERQLRAAHMGRHDGRLAVRTGVPDHLAAGLAAQETALFARIGSEPVALDQLMTATSQLATLDRLVARGLVHICGITPSDAMHVLGRQGQWEREAAELGLRLAMRRKNGAGQPIAASPEDLAGRIIDRLTRQSAEVILSAVLPEAGLADVDPARSLLIDHALRREAGIVRFSLSLDRPLVGLGASAPVYYPAIGDMLSVACEVPADADVANAVGAVVGRVRATVTVFVTSPEDGVFILSGAGDGRRFTDEEKAFDAARERASAGALEHARQNGSVDAVLALVEEIDAPEIDGSRKLVEARFIATASGRPRLAHGE</sequence>
<evidence type="ECO:0000259" key="1">
    <source>
        <dbReference type="Pfam" id="PF01968"/>
    </source>
</evidence>
<dbReference type="GO" id="GO:0017168">
    <property type="term" value="F:5-oxoprolinase (ATP-hydrolyzing) activity"/>
    <property type="evidence" value="ECO:0007669"/>
    <property type="project" value="TreeGrafter"/>
</dbReference>